<dbReference type="InterPro" id="IPR000120">
    <property type="entry name" value="Amidase"/>
</dbReference>
<evidence type="ECO:0000259" key="1">
    <source>
        <dbReference type="Pfam" id="PF01425"/>
    </source>
</evidence>
<dbReference type="EMBL" id="CP030918">
    <property type="protein sequence ID" value="AXC50542.1"/>
    <property type="molecule type" value="Genomic_DNA"/>
</dbReference>
<proteinExistence type="predicted"/>
<dbReference type="PANTHER" id="PTHR11895">
    <property type="entry name" value="TRANSAMIDASE"/>
    <property type="match status" value="1"/>
</dbReference>
<gene>
    <name evidence="2" type="ORF">DRW48_13395</name>
</gene>
<dbReference type="GO" id="GO:0003824">
    <property type="term" value="F:catalytic activity"/>
    <property type="evidence" value="ECO:0007669"/>
    <property type="project" value="InterPro"/>
</dbReference>
<dbReference type="RefSeq" id="WP_114076859.1">
    <property type="nucleotide sequence ID" value="NZ_CP030918.1"/>
</dbReference>
<dbReference type="KEGG" id="pars:DRW48_13395"/>
<dbReference type="AlphaFoldDB" id="A0A344PMD7"/>
<feature type="domain" description="Amidase" evidence="1">
    <location>
        <begin position="50"/>
        <end position="458"/>
    </location>
</feature>
<dbReference type="InterPro" id="IPR036928">
    <property type="entry name" value="AS_sf"/>
</dbReference>
<accession>A0A344PMD7</accession>
<dbReference type="OrthoDB" id="9777859at2"/>
<sequence>MKRSWPARARAKMALYEVDDLQRDAGQGALTPSAALTARFRSGVSSPVSVLEETFARIDRDEPRVGAFVCQARDAARTAATASAQRWAAGCPLSPLDGIPVAVKDIIETSDMPTGQGSPLWEGFETRRDAASVQALREAGAVIVGKTTTTEFATTELFARTTNPHDPARTPGGSSSGSAAAVGAGFVPIALGSQVVGSTLRPASYCGCYGFKPTFGALNRGGSYDYLSQSCVGLLGASLEDLWLAARTIAKRVGGDPGHPGLSGPDDLPPAVQPTRLALLRTEGWPRATSGARTAFDALVEELRRRGVDVVDEATDPALAGVEQAIADALPLTQKINAWEFRWPLGTYARQDASKLSPVMRRRLSTAEEMTQSDYAQALSQRDAARTVFDNVMQRYDGTITLAATGAAPVGADSTGDPAFNVPASLLGVPAVSLPILQDEGLPLGIQLLAAQGQDAALFAFARWMVSR</sequence>
<organism evidence="2 3">
    <name type="scientific">Paracoccus suum</name>
    <dbReference type="NCBI Taxonomy" id="2259340"/>
    <lineage>
        <taxon>Bacteria</taxon>
        <taxon>Pseudomonadati</taxon>
        <taxon>Pseudomonadota</taxon>
        <taxon>Alphaproteobacteria</taxon>
        <taxon>Rhodobacterales</taxon>
        <taxon>Paracoccaceae</taxon>
        <taxon>Paracoccus</taxon>
    </lineage>
</organism>
<evidence type="ECO:0000313" key="2">
    <source>
        <dbReference type="EMBL" id="AXC50542.1"/>
    </source>
</evidence>
<dbReference type="SUPFAM" id="SSF75304">
    <property type="entry name" value="Amidase signature (AS) enzymes"/>
    <property type="match status" value="1"/>
</dbReference>
<keyword evidence="3" id="KW-1185">Reference proteome</keyword>
<dbReference type="Proteomes" id="UP000252023">
    <property type="component" value="Chromosome"/>
</dbReference>
<reference evidence="3" key="1">
    <citation type="submission" date="2018-07" db="EMBL/GenBank/DDBJ databases">
        <title>Genome sequencing of Paracoccus sp. SC2-6.</title>
        <authorList>
            <person name="Heo J."/>
            <person name="Kim S.-J."/>
            <person name="Kwon S.-W."/>
        </authorList>
    </citation>
    <scope>NUCLEOTIDE SEQUENCE [LARGE SCALE GENOMIC DNA]</scope>
    <source>
        <strain evidence="3">SC2-6</strain>
    </source>
</reference>
<protein>
    <submittedName>
        <fullName evidence="2">Amidase</fullName>
    </submittedName>
</protein>
<evidence type="ECO:0000313" key="3">
    <source>
        <dbReference type="Proteomes" id="UP000252023"/>
    </source>
</evidence>
<dbReference type="Gene3D" id="3.90.1300.10">
    <property type="entry name" value="Amidase signature (AS) domain"/>
    <property type="match status" value="1"/>
</dbReference>
<name>A0A344PMD7_9RHOB</name>
<dbReference type="PANTHER" id="PTHR11895:SF151">
    <property type="entry name" value="GLUTAMYL-TRNA(GLN) AMIDOTRANSFERASE SUBUNIT A"/>
    <property type="match status" value="1"/>
</dbReference>
<dbReference type="Pfam" id="PF01425">
    <property type="entry name" value="Amidase"/>
    <property type="match status" value="1"/>
</dbReference>
<dbReference type="InterPro" id="IPR023631">
    <property type="entry name" value="Amidase_dom"/>
</dbReference>